<dbReference type="STRING" id="658219.SAMN05216212_1789"/>
<comment type="subcellular location">
    <subcellularLocation>
        <location evidence="1">Cell inner membrane</location>
        <topology evidence="1">Single-pass membrane protein</topology>
    </subcellularLocation>
</comment>
<comment type="similarity">
    <text evidence="2 10">Belongs to the GSP L family.</text>
</comment>
<evidence type="ECO:0000313" key="14">
    <source>
        <dbReference type="Proteomes" id="UP000199305"/>
    </source>
</evidence>
<evidence type="ECO:0000259" key="12">
    <source>
        <dbReference type="Pfam" id="PF12693"/>
    </source>
</evidence>
<keyword evidence="3 10" id="KW-0813">Transport</keyword>
<proteinExistence type="inferred from homology"/>
<evidence type="ECO:0000313" key="13">
    <source>
        <dbReference type="EMBL" id="SDK19997.1"/>
    </source>
</evidence>
<comment type="function">
    <text evidence="10">Inner membrane component of the type II secretion system required for the energy-dependent secretion of extracellular factors such as proteases and toxins from the periplasm.</text>
</comment>
<evidence type="ECO:0000256" key="1">
    <source>
        <dbReference type="ARBA" id="ARBA00004377"/>
    </source>
</evidence>
<evidence type="ECO:0000256" key="9">
    <source>
        <dbReference type="ARBA" id="ARBA00023136"/>
    </source>
</evidence>
<evidence type="ECO:0000256" key="4">
    <source>
        <dbReference type="ARBA" id="ARBA00022475"/>
    </source>
</evidence>
<dbReference type="SUPFAM" id="SSF53067">
    <property type="entry name" value="Actin-like ATPase domain"/>
    <property type="match status" value="1"/>
</dbReference>
<dbReference type="InterPro" id="IPR007812">
    <property type="entry name" value="T2SS_protein-GspL"/>
</dbReference>
<dbReference type="AlphaFoldDB" id="A0A1G8ZYG8"/>
<gene>
    <name evidence="13" type="ORF">SAMN05216212_1789</name>
</gene>
<organism evidence="13 14">
    <name type="scientific">Microbulbifer yueqingensis</name>
    <dbReference type="NCBI Taxonomy" id="658219"/>
    <lineage>
        <taxon>Bacteria</taxon>
        <taxon>Pseudomonadati</taxon>
        <taxon>Pseudomonadota</taxon>
        <taxon>Gammaproteobacteria</taxon>
        <taxon>Cellvibrionales</taxon>
        <taxon>Microbulbiferaceae</taxon>
        <taxon>Microbulbifer</taxon>
    </lineage>
</organism>
<dbReference type="RefSeq" id="WP_091512179.1">
    <property type="nucleotide sequence ID" value="NZ_FNFH01000003.1"/>
</dbReference>
<dbReference type="Proteomes" id="UP000199305">
    <property type="component" value="Unassembled WGS sequence"/>
</dbReference>
<feature type="domain" description="GspL cytoplasmic actin-ATPase-like" evidence="11">
    <location>
        <begin position="80"/>
        <end position="282"/>
    </location>
</feature>
<evidence type="ECO:0000256" key="10">
    <source>
        <dbReference type="PIRNR" id="PIRNR015761"/>
    </source>
</evidence>
<dbReference type="PIRSF" id="PIRSF015761">
    <property type="entry name" value="Protein_L"/>
    <property type="match status" value="1"/>
</dbReference>
<evidence type="ECO:0000256" key="5">
    <source>
        <dbReference type="ARBA" id="ARBA00022519"/>
    </source>
</evidence>
<evidence type="ECO:0000256" key="7">
    <source>
        <dbReference type="ARBA" id="ARBA00022927"/>
    </source>
</evidence>
<dbReference type="InterPro" id="IPR025691">
    <property type="entry name" value="GspL_pp_dom"/>
</dbReference>
<dbReference type="Gene3D" id="3.30.420.380">
    <property type="match status" value="1"/>
</dbReference>
<evidence type="ECO:0000256" key="3">
    <source>
        <dbReference type="ARBA" id="ARBA00022448"/>
    </source>
</evidence>
<accession>A0A1G8ZYG8</accession>
<reference evidence="14" key="1">
    <citation type="submission" date="2016-10" db="EMBL/GenBank/DDBJ databases">
        <authorList>
            <person name="Varghese N."/>
            <person name="Submissions S."/>
        </authorList>
    </citation>
    <scope>NUCLEOTIDE SEQUENCE [LARGE SCALE GENOMIC DNA]</scope>
    <source>
        <strain evidence="14">CGMCC 1.10658</strain>
    </source>
</reference>
<keyword evidence="7 10" id="KW-0653">Protein transport</keyword>
<dbReference type="GO" id="GO:0009276">
    <property type="term" value="C:Gram-negative-bacterium-type cell wall"/>
    <property type="evidence" value="ECO:0007669"/>
    <property type="project" value="InterPro"/>
</dbReference>
<dbReference type="Pfam" id="PF12693">
    <property type="entry name" value="GspL_C"/>
    <property type="match status" value="1"/>
</dbReference>
<evidence type="ECO:0000256" key="2">
    <source>
        <dbReference type="ARBA" id="ARBA00005318"/>
    </source>
</evidence>
<protein>
    <recommendedName>
        <fullName evidence="10">Type II secretion system protein L</fullName>
        <shortName evidence="10">T2SS protein L</shortName>
    </recommendedName>
</protein>
<keyword evidence="4" id="KW-1003">Cell membrane</keyword>
<dbReference type="NCBIfam" id="TIGR01709">
    <property type="entry name" value="typeII_sec_gspL"/>
    <property type="match status" value="1"/>
</dbReference>
<evidence type="ECO:0000256" key="6">
    <source>
        <dbReference type="ARBA" id="ARBA00022692"/>
    </source>
</evidence>
<dbReference type="EMBL" id="FNFH01000003">
    <property type="protein sequence ID" value="SDK19997.1"/>
    <property type="molecule type" value="Genomic_DNA"/>
</dbReference>
<name>A0A1G8ZYG8_9GAMM</name>
<evidence type="ECO:0000259" key="11">
    <source>
        <dbReference type="Pfam" id="PF05134"/>
    </source>
</evidence>
<feature type="domain" description="GspL periplasmic" evidence="12">
    <location>
        <begin position="292"/>
        <end position="442"/>
    </location>
</feature>
<keyword evidence="14" id="KW-1185">Reference proteome</keyword>
<dbReference type="GO" id="GO:0015628">
    <property type="term" value="P:protein secretion by the type II secretion system"/>
    <property type="evidence" value="ECO:0007669"/>
    <property type="project" value="InterPro"/>
</dbReference>
<keyword evidence="9" id="KW-0472">Membrane</keyword>
<dbReference type="Gene3D" id="3.30.1360.100">
    <property type="entry name" value="General secretion pathway protein M, EpsM"/>
    <property type="match status" value="1"/>
</dbReference>
<dbReference type="CDD" id="cd24017">
    <property type="entry name" value="ASKHA_T2SSL_N"/>
    <property type="match status" value="1"/>
</dbReference>
<dbReference type="OrthoDB" id="7011844at2"/>
<dbReference type="GO" id="GO:0015627">
    <property type="term" value="C:type II protein secretion system complex"/>
    <property type="evidence" value="ECO:0007669"/>
    <property type="project" value="InterPro"/>
</dbReference>
<evidence type="ECO:0000256" key="8">
    <source>
        <dbReference type="ARBA" id="ARBA00022989"/>
    </source>
</evidence>
<keyword evidence="5" id="KW-0997">Cell inner membrane</keyword>
<dbReference type="Pfam" id="PF05134">
    <property type="entry name" value="T2SSL"/>
    <property type="match status" value="1"/>
</dbReference>
<sequence>MTESVSDVSVAREGQSERVALLRLQEAPDGTGTVSLACWTASGWRPVAVDEEFSRAFAPAGAEPRLSPQGSEALKADFAGTRAVLLLPGSWVWSGVEAIPRAARKQSTAVGYMVEERLAEDVEELHFACQPRRGDLCSVYAIRHDKMRALYNELMRLQWPVVAMLPEYQLLELLGDDSALWLDGEHAHIWRAEGYGLTVRRQHLQPLLGSLGAADATGEEEAVDESARLSLLGAGEDDRMAVAELESLFGEDLQQLPGRAPDALLERLRIPALVNLLSGDYRLTSGTEEGRWWVKPAQVAAACFVLQLLVFIAAGSYYSWQASRHEQEARALFAELFPGARAGVDIRRQIQGYLNQAGSGGAGFARQVTALSRAWEEQRGENLKLQSLRFDGNRGEMVIQLQAASLNELDGFVGRLSSGEYSAELLGANELEDGVSGRIRLR</sequence>
<keyword evidence="6" id="KW-0812">Transmembrane</keyword>
<dbReference type="InterPro" id="IPR024230">
    <property type="entry name" value="GspL_cyto_dom"/>
</dbReference>
<dbReference type="GO" id="GO:0005886">
    <property type="term" value="C:plasma membrane"/>
    <property type="evidence" value="ECO:0007669"/>
    <property type="project" value="UniProtKB-SubCell"/>
</dbReference>
<dbReference type="InterPro" id="IPR043129">
    <property type="entry name" value="ATPase_NBD"/>
</dbReference>
<keyword evidence="8" id="KW-1133">Transmembrane helix</keyword>